<feature type="compositionally biased region" description="Polar residues" evidence="1">
    <location>
        <begin position="265"/>
        <end position="289"/>
    </location>
</feature>
<dbReference type="PANTHER" id="PTHR43830:SF3">
    <property type="entry name" value="PROTEIN PSP1"/>
    <property type="match status" value="1"/>
</dbReference>
<feature type="region of interest" description="Disordered" evidence="1">
    <location>
        <begin position="308"/>
        <end position="339"/>
    </location>
</feature>
<feature type="compositionally biased region" description="Polar residues" evidence="1">
    <location>
        <begin position="621"/>
        <end position="646"/>
    </location>
</feature>
<name>A0A409YYF5_9AGAR</name>
<proteinExistence type="predicted"/>
<dbReference type="InterPro" id="IPR047767">
    <property type="entry name" value="PSP1-like"/>
</dbReference>
<feature type="compositionally biased region" description="Polar residues" evidence="1">
    <location>
        <begin position="765"/>
        <end position="779"/>
    </location>
</feature>
<dbReference type="InterPro" id="IPR007557">
    <property type="entry name" value="PSP1_C"/>
</dbReference>
<evidence type="ECO:0000313" key="4">
    <source>
        <dbReference type="EMBL" id="PPR08047.1"/>
    </source>
</evidence>
<sequence>MRFSTVLVSTFFAVLAGTTVLSKPTPTSPSIYRFRDKGGASPDDSDLTPAQRYARDLYKRAPAPTKRYTAKKRQTSPSAVPTLAVVNVGATNQDTGYYVGYADITWRGVELGPEKSQNSSSEFVIHYSSSWKINEEQTVGSHQALDGFYILGLVQREGDSLTLGQGSSSAVSLAGVENWARAELTVITDGGVDLLATGDLEAFNAQNNADWFPVQLLNLGGPLKMERTTSGYDFADEEDRRSRFQNTTSAENGSASLRERAASQPPRTSSQAENIPSSFVSSPPSQHFLPSSLGGTWSSSTTSSARLLGASSTRGQPVPIRSSSFSAHQQGQFSSVMRDRAFPSTFEDDEDAESLDDAYDERYMLAAYKGRGFNDPTRSRSQSLATGRAGAVGSPYLGTSAMQSWNESYMNSNALNIPGGGGSGAQRYGEYSNKPPGSSRYGSLGTIGRSPTNIHSPSSLSGAGFSSRQQQADITNMSPFVRDVGQILLDDGSAFRELWAGMNPPRDENGGGGSGTTSRRHSVSVVQPRRGNIVGFHPANESAVADDPPVMSRSTFQSAFGPGRGGSGLLLSDDDLASDLGLLNLNPNDKSLASSSSVHPPSQPASLPIYAPLSRSPPSRDLTSAYQGINLSIPSGSSYQSRQPIATPSDGGFSGGGGSPPRSTGGPAVGLYEQHLVDNQLGSNRNQQSELTARYIPGQGIQYLPSQQQQQQPPSPYIRQRAPSYSSTGGMQSPVSPTSTRGINPQQGPFYPQTQRRLSDAHHNQPATPTSAHQQQPPSLSDLGKGLPLHAVPNNWPLYIVEFKAGRTDLFYATDPQLAVDLRVGDLVVVEADRGKDLGKIVNDRITISEVEAFQRDRDSAASHNSGLDANGQPVSPGGGPSGGSSKKEINPKMIYGKATQQDVQLLATKTQDELKALQLCQTKVRAKKLPMEVIDAEYQWDRRKLTFYFIAEKRIDFRELVRELFRLYKTRIWMASLQGGGGFEQ</sequence>
<comment type="caution">
    <text evidence="4">The sequence shown here is derived from an EMBL/GenBank/DDBJ whole genome shotgun (WGS) entry which is preliminary data.</text>
</comment>
<gene>
    <name evidence="4" type="ORF">CVT24_010846</name>
</gene>
<feature type="chain" id="PRO_5019066092" description="PSP1 C-terminal domain-containing protein" evidence="2">
    <location>
        <begin position="17"/>
        <end position="986"/>
    </location>
</feature>
<feature type="compositionally biased region" description="Low complexity" evidence="1">
    <location>
        <begin position="705"/>
        <end position="721"/>
    </location>
</feature>
<dbReference type="InParanoid" id="A0A409YYF5"/>
<feature type="compositionally biased region" description="Polar residues" evidence="1">
    <location>
        <begin position="321"/>
        <end position="335"/>
    </location>
</feature>
<feature type="region of interest" description="Disordered" evidence="1">
    <location>
        <begin position="500"/>
        <end position="524"/>
    </location>
</feature>
<feature type="region of interest" description="Disordered" evidence="1">
    <location>
        <begin position="539"/>
        <end position="559"/>
    </location>
</feature>
<feature type="signal peptide" evidence="2">
    <location>
        <begin position="1"/>
        <end position="16"/>
    </location>
</feature>
<feature type="compositionally biased region" description="Low complexity" evidence="1">
    <location>
        <begin position="592"/>
        <end position="606"/>
    </location>
</feature>
<feature type="region of interest" description="Disordered" evidence="1">
    <location>
        <begin position="231"/>
        <end position="295"/>
    </location>
</feature>
<feature type="compositionally biased region" description="Polar residues" evidence="1">
    <location>
        <begin position="723"/>
        <end position="756"/>
    </location>
</feature>
<evidence type="ECO:0000259" key="3">
    <source>
        <dbReference type="PROSITE" id="PS51411"/>
    </source>
</evidence>
<feature type="region of interest" description="Disordered" evidence="1">
    <location>
        <begin position="857"/>
        <end position="890"/>
    </location>
</feature>
<dbReference type="PROSITE" id="PS51411">
    <property type="entry name" value="PSP1_C"/>
    <property type="match status" value="1"/>
</dbReference>
<dbReference type="OrthoDB" id="243127at2759"/>
<dbReference type="AlphaFoldDB" id="A0A409YYF5"/>
<organism evidence="4 5">
    <name type="scientific">Panaeolus cyanescens</name>
    <dbReference type="NCBI Taxonomy" id="181874"/>
    <lineage>
        <taxon>Eukaryota</taxon>
        <taxon>Fungi</taxon>
        <taxon>Dikarya</taxon>
        <taxon>Basidiomycota</taxon>
        <taxon>Agaricomycotina</taxon>
        <taxon>Agaricomycetes</taxon>
        <taxon>Agaricomycetidae</taxon>
        <taxon>Agaricales</taxon>
        <taxon>Agaricineae</taxon>
        <taxon>Galeropsidaceae</taxon>
        <taxon>Panaeolus</taxon>
    </lineage>
</organism>
<evidence type="ECO:0000256" key="2">
    <source>
        <dbReference type="SAM" id="SignalP"/>
    </source>
</evidence>
<feature type="region of interest" description="Disordered" evidence="1">
    <location>
        <begin position="705"/>
        <end position="786"/>
    </location>
</feature>
<dbReference type="GO" id="GO:0005737">
    <property type="term" value="C:cytoplasm"/>
    <property type="evidence" value="ECO:0007669"/>
    <property type="project" value="TreeGrafter"/>
</dbReference>
<dbReference type="NCBIfam" id="NF041131">
    <property type="entry name" value="RicT_YaaT_fam"/>
    <property type="match status" value="1"/>
</dbReference>
<feature type="compositionally biased region" description="Polar residues" evidence="1">
    <location>
        <begin position="244"/>
        <end position="255"/>
    </location>
</feature>
<dbReference type="PANTHER" id="PTHR43830">
    <property type="entry name" value="PROTEIN PSP1"/>
    <property type="match status" value="1"/>
</dbReference>
<dbReference type="Pfam" id="PF04468">
    <property type="entry name" value="PSP1"/>
    <property type="match status" value="1"/>
</dbReference>
<reference evidence="4 5" key="1">
    <citation type="journal article" date="2018" name="Evol. Lett.">
        <title>Horizontal gene cluster transfer increased hallucinogenic mushroom diversity.</title>
        <authorList>
            <person name="Reynolds H.T."/>
            <person name="Vijayakumar V."/>
            <person name="Gluck-Thaler E."/>
            <person name="Korotkin H.B."/>
            <person name="Matheny P.B."/>
            <person name="Slot J.C."/>
        </authorList>
    </citation>
    <scope>NUCLEOTIDE SEQUENCE [LARGE SCALE GENOMIC DNA]</scope>
    <source>
        <strain evidence="4 5">2629</strain>
    </source>
</reference>
<evidence type="ECO:0000313" key="5">
    <source>
        <dbReference type="Proteomes" id="UP000284842"/>
    </source>
</evidence>
<dbReference type="Proteomes" id="UP000284842">
    <property type="component" value="Unassembled WGS sequence"/>
</dbReference>
<keyword evidence="5" id="KW-1185">Reference proteome</keyword>
<dbReference type="EMBL" id="NHTK01000170">
    <property type="protein sequence ID" value="PPR08047.1"/>
    <property type="molecule type" value="Genomic_DNA"/>
</dbReference>
<keyword evidence="2" id="KW-0732">Signal</keyword>
<protein>
    <recommendedName>
        <fullName evidence="3">PSP1 C-terminal domain-containing protein</fullName>
    </recommendedName>
</protein>
<feature type="region of interest" description="Disordered" evidence="1">
    <location>
        <begin position="592"/>
        <end position="669"/>
    </location>
</feature>
<feature type="domain" description="PSP1 C-terminal" evidence="3">
    <location>
        <begin position="893"/>
        <end position="978"/>
    </location>
</feature>
<evidence type="ECO:0000256" key="1">
    <source>
        <dbReference type="SAM" id="MobiDB-lite"/>
    </source>
</evidence>
<accession>A0A409YYF5</accession>